<dbReference type="InterPro" id="IPR009057">
    <property type="entry name" value="Homeodomain-like_sf"/>
</dbReference>
<dbReference type="SUPFAM" id="SSF46689">
    <property type="entry name" value="Homeodomain-like"/>
    <property type="match status" value="1"/>
</dbReference>
<dbReference type="PANTHER" id="PTHR47894:SF4">
    <property type="entry name" value="HTH-TYPE TRANSCRIPTIONAL REGULATOR GADX"/>
    <property type="match status" value="1"/>
</dbReference>
<dbReference type="PROSITE" id="PS01124">
    <property type="entry name" value="HTH_ARAC_FAMILY_2"/>
    <property type="match status" value="1"/>
</dbReference>
<dbReference type="PRINTS" id="PR00032">
    <property type="entry name" value="HTHARAC"/>
</dbReference>
<evidence type="ECO:0000259" key="4">
    <source>
        <dbReference type="PROSITE" id="PS01124"/>
    </source>
</evidence>
<proteinExistence type="predicted"/>
<evidence type="ECO:0000256" key="2">
    <source>
        <dbReference type="ARBA" id="ARBA00023125"/>
    </source>
</evidence>
<evidence type="ECO:0000256" key="1">
    <source>
        <dbReference type="ARBA" id="ARBA00023015"/>
    </source>
</evidence>
<dbReference type="RefSeq" id="WP_101194311.1">
    <property type="nucleotide sequence ID" value="NZ_PIYS01000032.1"/>
</dbReference>
<keyword evidence="3" id="KW-0804">Transcription</keyword>
<dbReference type="InterPro" id="IPR018062">
    <property type="entry name" value="HTH_AraC-typ_CS"/>
</dbReference>
<organism evidence="5 6">
    <name type="scientific">Pseudomonas fluvialis</name>
    <dbReference type="NCBI Taxonomy" id="1793966"/>
    <lineage>
        <taxon>Bacteria</taxon>
        <taxon>Pseudomonadati</taxon>
        <taxon>Pseudomonadota</taxon>
        <taxon>Gammaproteobacteria</taxon>
        <taxon>Pseudomonadales</taxon>
        <taxon>Pseudomonadaceae</taxon>
        <taxon>Pseudomonas</taxon>
    </lineage>
</organism>
<dbReference type="InterPro" id="IPR018060">
    <property type="entry name" value="HTH_AraC"/>
</dbReference>
<dbReference type="GO" id="GO:0005829">
    <property type="term" value="C:cytosol"/>
    <property type="evidence" value="ECO:0007669"/>
    <property type="project" value="TreeGrafter"/>
</dbReference>
<name>A0A2I0CLB2_9PSED</name>
<comment type="caution">
    <text evidence="5">The sequence shown here is derived from an EMBL/GenBank/DDBJ whole genome shotgun (WGS) entry which is preliminary data.</text>
</comment>
<dbReference type="EMBL" id="PIYS01000032">
    <property type="protein sequence ID" value="PKF69911.1"/>
    <property type="molecule type" value="Genomic_DNA"/>
</dbReference>
<accession>A0A2I0CLB2</accession>
<dbReference type="GO" id="GO:0000976">
    <property type="term" value="F:transcription cis-regulatory region binding"/>
    <property type="evidence" value="ECO:0007669"/>
    <property type="project" value="TreeGrafter"/>
</dbReference>
<keyword evidence="1" id="KW-0805">Transcription regulation</keyword>
<protein>
    <recommendedName>
        <fullName evidence="4">HTH araC/xylS-type domain-containing protein</fullName>
    </recommendedName>
</protein>
<evidence type="ECO:0000313" key="6">
    <source>
        <dbReference type="Proteomes" id="UP000242861"/>
    </source>
</evidence>
<gene>
    <name evidence="5" type="ORF">CW360_15480</name>
</gene>
<dbReference type="AlphaFoldDB" id="A0A2I0CLB2"/>
<dbReference type="PROSITE" id="PS00041">
    <property type="entry name" value="HTH_ARAC_FAMILY_1"/>
    <property type="match status" value="1"/>
</dbReference>
<dbReference type="Pfam" id="PF12833">
    <property type="entry name" value="HTH_18"/>
    <property type="match status" value="1"/>
</dbReference>
<dbReference type="GO" id="GO:0003700">
    <property type="term" value="F:DNA-binding transcription factor activity"/>
    <property type="evidence" value="ECO:0007669"/>
    <property type="project" value="InterPro"/>
</dbReference>
<dbReference type="PANTHER" id="PTHR47894">
    <property type="entry name" value="HTH-TYPE TRANSCRIPTIONAL REGULATOR GADX"/>
    <property type="match status" value="1"/>
</dbReference>
<evidence type="ECO:0000256" key="3">
    <source>
        <dbReference type="ARBA" id="ARBA00023163"/>
    </source>
</evidence>
<dbReference type="SMART" id="SM00342">
    <property type="entry name" value="HTH_ARAC"/>
    <property type="match status" value="1"/>
</dbReference>
<dbReference type="Gene3D" id="1.10.10.60">
    <property type="entry name" value="Homeodomain-like"/>
    <property type="match status" value="1"/>
</dbReference>
<feature type="domain" description="HTH araC/xylS-type" evidence="4">
    <location>
        <begin position="168"/>
        <end position="265"/>
    </location>
</feature>
<dbReference type="InterPro" id="IPR020449">
    <property type="entry name" value="Tscrpt_reg_AraC-type_HTH"/>
</dbReference>
<dbReference type="GO" id="GO:0009893">
    <property type="term" value="P:positive regulation of metabolic process"/>
    <property type="evidence" value="ECO:0007669"/>
    <property type="project" value="UniProtKB-ARBA"/>
</dbReference>
<evidence type="ECO:0000313" key="5">
    <source>
        <dbReference type="EMBL" id="PKF69911.1"/>
    </source>
</evidence>
<dbReference type="Proteomes" id="UP000242861">
    <property type="component" value="Unassembled WGS sequence"/>
</dbReference>
<keyword evidence="2" id="KW-0238">DNA-binding</keyword>
<reference evidence="6" key="1">
    <citation type="submission" date="2017-12" db="EMBL/GenBank/DDBJ databases">
        <authorList>
            <person name="Yu X.-Y."/>
        </authorList>
    </citation>
    <scope>NUCLEOTIDE SEQUENCE [LARGE SCALE GENOMIC DNA]</scope>
    <source>
        <strain evidence="6">ZYSR67-Z</strain>
    </source>
</reference>
<sequence>MPSLPLLSFHCFQTQRLQRTPIFGPLLIAVTHGEKTLRIGERLWRCPAGSWLALRGPQRVELINQPDTASGTYQAWALGEQDGWLQRLHELYGAQLAGLGSSEPAQLFAPNASALHAFEQLLGLLPEAQAGSLRGARAEHAWQGLMLALAEAGQAGVLFNRRPLHWQERALHLLRGDLSRHWQAEELATHLAMSPATLRRKLASEGISFRRLLQDARMEQALGLVSASSEPLGAIAASCGYQSPSRFAAAFQRHYGMSPSQLRQTRETG</sequence>